<evidence type="ECO:0000313" key="2">
    <source>
        <dbReference type="EMBL" id="PYC77093.1"/>
    </source>
</evidence>
<dbReference type="AlphaFoldDB" id="A0A2V4ND66"/>
<dbReference type="Proteomes" id="UP000248039">
    <property type="component" value="Unassembled WGS sequence"/>
</dbReference>
<organism evidence="2 3">
    <name type="scientific">Streptomyces tateyamensis</name>
    <dbReference type="NCBI Taxonomy" id="565073"/>
    <lineage>
        <taxon>Bacteria</taxon>
        <taxon>Bacillati</taxon>
        <taxon>Actinomycetota</taxon>
        <taxon>Actinomycetes</taxon>
        <taxon>Kitasatosporales</taxon>
        <taxon>Streptomycetaceae</taxon>
        <taxon>Streptomyces</taxon>
    </lineage>
</organism>
<reference evidence="2 3" key="1">
    <citation type="submission" date="2018-03" db="EMBL/GenBank/DDBJ databases">
        <title>Bioinformatic expansion and discovery of thiopeptide antibiotics.</title>
        <authorList>
            <person name="Schwalen C.J."/>
            <person name="Hudson G.A."/>
            <person name="Mitchell D.A."/>
        </authorList>
    </citation>
    <scope>NUCLEOTIDE SEQUENCE [LARGE SCALE GENOMIC DNA]</scope>
    <source>
        <strain evidence="2 3">ATCC 21389</strain>
    </source>
</reference>
<keyword evidence="3" id="KW-1185">Reference proteome</keyword>
<accession>A0A2V4ND66</accession>
<evidence type="ECO:0000256" key="1">
    <source>
        <dbReference type="SAM" id="MobiDB-lite"/>
    </source>
</evidence>
<feature type="region of interest" description="Disordered" evidence="1">
    <location>
        <begin position="189"/>
        <end position="216"/>
    </location>
</feature>
<protein>
    <submittedName>
        <fullName evidence="2">Uncharacterized protein</fullName>
    </submittedName>
</protein>
<dbReference type="RefSeq" id="WP_110671317.1">
    <property type="nucleotide sequence ID" value="NZ_PYBW01000074.1"/>
</dbReference>
<feature type="compositionally biased region" description="Gly residues" evidence="1">
    <location>
        <begin position="192"/>
        <end position="215"/>
    </location>
</feature>
<dbReference type="EMBL" id="PYBW01000074">
    <property type="protein sequence ID" value="PYC77093.1"/>
    <property type="molecule type" value="Genomic_DNA"/>
</dbReference>
<sequence>MFDALNVVGVLLALFCVATVTLVLVGAVKVTRAVVRKVERTEAQARRAVENAALKAKTFTKPGAQGELAAIRLHLRTALTGTREVLENGLASDRQLTEALTLLARLDTHGAELDGELRMLEREPDQARVTAKLGELRERADRITHSAESLRWAAQDRMQRFAADELGRLSEECENEAGALRHWDAPAAGAAGTAGAGAGAGRGGARPGLGSGAGRVGAEDLLGLGERFTQRLRKPSPGSSAG</sequence>
<evidence type="ECO:0000313" key="3">
    <source>
        <dbReference type="Proteomes" id="UP000248039"/>
    </source>
</evidence>
<proteinExistence type="predicted"/>
<name>A0A2V4ND66_9ACTN</name>
<comment type="caution">
    <text evidence="2">The sequence shown here is derived from an EMBL/GenBank/DDBJ whole genome shotgun (WGS) entry which is preliminary data.</text>
</comment>
<gene>
    <name evidence="2" type="ORF">C7C46_20415</name>
</gene>
<dbReference type="OrthoDB" id="4350636at2"/>